<comment type="caution">
    <text evidence="2">The sequence shown here is derived from an EMBL/GenBank/DDBJ whole genome shotgun (WGS) entry which is preliminary data.</text>
</comment>
<accession>A0A7K4NQZ3</accession>
<dbReference type="SUPFAM" id="SSF51735">
    <property type="entry name" value="NAD(P)-binding Rossmann-fold domains"/>
    <property type="match status" value="1"/>
</dbReference>
<name>A0A7K4NQZ3_9ARCH</name>
<dbReference type="Gene3D" id="3.40.50.720">
    <property type="entry name" value="NAD(P)-binding Rossmann-like Domain"/>
    <property type="match status" value="1"/>
</dbReference>
<dbReference type="Proteomes" id="UP000526196">
    <property type="component" value="Unassembled WGS sequence"/>
</dbReference>
<proteinExistence type="predicted"/>
<dbReference type="InterPro" id="IPR036291">
    <property type="entry name" value="NAD(P)-bd_dom_sf"/>
</dbReference>
<dbReference type="Pfam" id="PF01370">
    <property type="entry name" value="Epimerase"/>
    <property type="match status" value="1"/>
</dbReference>
<dbReference type="InterPro" id="IPR001509">
    <property type="entry name" value="Epimerase_deHydtase"/>
</dbReference>
<dbReference type="PANTHER" id="PTHR43245">
    <property type="entry name" value="BIFUNCTIONAL POLYMYXIN RESISTANCE PROTEIN ARNA"/>
    <property type="match status" value="1"/>
</dbReference>
<dbReference type="InterPro" id="IPR050177">
    <property type="entry name" value="Lipid_A_modif_metabolic_enz"/>
</dbReference>
<protein>
    <submittedName>
        <fullName evidence="2">SDR family oxidoreductase</fullName>
    </submittedName>
</protein>
<sequence>MSKFSNILVTGGAGYIGSVLTRKLVSSKYNVKVLDSLIFGQDGISDLISNNSVKLFPGDIRNKKIHTDVLKDIDCVVHLAAIVGEPLCSKIPEIAKQINELATKQIVDSCKKAGVQRFIFASTCSNYGSALETVNEDTPLESLSLYSETKVKSELNVLNSQDKNFEPCVLRFATAYGLSPRMRFDLLLQEFIRDALIDKKISIFGPNHWRPLVHVDDIASSCITAIENSKNISGEIYNVGDNEQNYTKKHLAEMIQKHIPSSTIEVTETKQDPRNYKVSFDKIKNKLNFNVSKTAEDGIDEILNKIKSGKLDPRDGQFSNLAKAVECVKVF</sequence>
<evidence type="ECO:0000313" key="3">
    <source>
        <dbReference type="Proteomes" id="UP000526196"/>
    </source>
</evidence>
<dbReference type="CDD" id="cd08946">
    <property type="entry name" value="SDR_e"/>
    <property type="match status" value="1"/>
</dbReference>
<organism evidence="2 3">
    <name type="scientific">Marine Group I thaumarchaeote</name>
    <dbReference type="NCBI Taxonomy" id="2511932"/>
    <lineage>
        <taxon>Archaea</taxon>
        <taxon>Nitrososphaerota</taxon>
        <taxon>Marine Group I</taxon>
    </lineage>
</organism>
<gene>
    <name evidence="2" type="ORF">HX833_04435</name>
</gene>
<evidence type="ECO:0000313" key="2">
    <source>
        <dbReference type="EMBL" id="NWK05321.1"/>
    </source>
</evidence>
<dbReference type="PANTHER" id="PTHR43245:SF23">
    <property type="entry name" value="NAD(P)-BINDING DOMAIN-CONTAINING PROTEIN"/>
    <property type="match status" value="1"/>
</dbReference>
<evidence type="ECO:0000259" key="1">
    <source>
        <dbReference type="Pfam" id="PF01370"/>
    </source>
</evidence>
<feature type="domain" description="NAD-dependent epimerase/dehydratase" evidence="1">
    <location>
        <begin position="7"/>
        <end position="240"/>
    </location>
</feature>
<dbReference type="EMBL" id="JACASX010000006">
    <property type="protein sequence ID" value="NWK05321.1"/>
    <property type="molecule type" value="Genomic_DNA"/>
</dbReference>
<reference evidence="2 3" key="1">
    <citation type="journal article" date="2019" name="Environ. Microbiol.">
        <title>Genomics insights into ecotype formation of ammonia-oxidizing archaea in the deep ocean.</title>
        <authorList>
            <person name="Wang Y."/>
            <person name="Huang J.M."/>
            <person name="Cui G.J."/>
            <person name="Nunoura T."/>
            <person name="Takaki Y."/>
            <person name="Li W.L."/>
            <person name="Li J."/>
            <person name="Gao Z.M."/>
            <person name="Takai K."/>
            <person name="Zhang A.Q."/>
            <person name="Stepanauskas R."/>
        </authorList>
    </citation>
    <scope>NUCLEOTIDE SEQUENCE [LARGE SCALE GENOMIC DNA]</scope>
    <source>
        <strain evidence="2 3">F20</strain>
    </source>
</reference>
<dbReference type="AlphaFoldDB" id="A0A7K4NQZ3"/>